<accession>A0AAV4W5F1</accession>
<dbReference type="AlphaFoldDB" id="A0AAV4W5F1"/>
<dbReference type="Proteomes" id="UP001054837">
    <property type="component" value="Unassembled WGS sequence"/>
</dbReference>
<gene>
    <name evidence="1" type="primary">AVEN_68531_1</name>
    <name evidence="1" type="ORF">CDAR_422791</name>
</gene>
<proteinExistence type="predicted"/>
<name>A0AAV4W5F1_9ARAC</name>
<evidence type="ECO:0000313" key="2">
    <source>
        <dbReference type="Proteomes" id="UP001054837"/>
    </source>
</evidence>
<evidence type="ECO:0000313" key="1">
    <source>
        <dbReference type="EMBL" id="GIY77300.1"/>
    </source>
</evidence>
<protein>
    <submittedName>
        <fullName evidence="1">Uncharacterized protein</fullName>
    </submittedName>
</protein>
<organism evidence="1 2">
    <name type="scientific">Caerostris darwini</name>
    <dbReference type="NCBI Taxonomy" id="1538125"/>
    <lineage>
        <taxon>Eukaryota</taxon>
        <taxon>Metazoa</taxon>
        <taxon>Ecdysozoa</taxon>
        <taxon>Arthropoda</taxon>
        <taxon>Chelicerata</taxon>
        <taxon>Arachnida</taxon>
        <taxon>Araneae</taxon>
        <taxon>Araneomorphae</taxon>
        <taxon>Entelegynae</taxon>
        <taxon>Araneoidea</taxon>
        <taxon>Araneidae</taxon>
        <taxon>Caerostris</taxon>
    </lineage>
</organism>
<sequence length="213" mass="24902">MASAILENAIQSCRSTIIFGNLGRYPRVLEYYLRHLLIPMGEKDNVPSWFRTLDGRDVYLWIEPTFGTAIPSNTQNIVLTSHLDLKWDVRSTRVVSCHIGDALLPLPWFDDTFKPYKIIEKSTNHPYIISNEAPHLVLCLDTDDAHEAYLCLLTFGDEWIQSCIQTPWTVFWKDSVKKRLKMHLSRSFKNVQNYIKSDNLVSLRRRYLPQTLW</sequence>
<comment type="caution">
    <text evidence="1">The sequence shown here is derived from an EMBL/GenBank/DDBJ whole genome shotgun (WGS) entry which is preliminary data.</text>
</comment>
<dbReference type="EMBL" id="BPLQ01014095">
    <property type="protein sequence ID" value="GIY77300.1"/>
    <property type="molecule type" value="Genomic_DNA"/>
</dbReference>
<keyword evidence="2" id="KW-1185">Reference proteome</keyword>
<reference evidence="1 2" key="1">
    <citation type="submission" date="2021-06" db="EMBL/GenBank/DDBJ databases">
        <title>Caerostris darwini draft genome.</title>
        <authorList>
            <person name="Kono N."/>
            <person name="Arakawa K."/>
        </authorList>
    </citation>
    <scope>NUCLEOTIDE SEQUENCE [LARGE SCALE GENOMIC DNA]</scope>
</reference>